<evidence type="ECO:0000259" key="1">
    <source>
        <dbReference type="PROSITE" id="PS51704"/>
    </source>
</evidence>
<evidence type="ECO:0000313" key="2">
    <source>
        <dbReference type="EMBL" id="OOF32851.1"/>
    </source>
</evidence>
<organism evidence="2 3">
    <name type="scientific">Salinivibrio costicola subsp. alcaliphilus</name>
    <dbReference type="NCBI Taxonomy" id="272773"/>
    <lineage>
        <taxon>Bacteria</taxon>
        <taxon>Pseudomonadati</taxon>
        <taxon>Pseudomonadota</taxon>
        <taxon>Gammaproteobacteria</taxon>
        <taxon>Vibrionales</taxon>
        <taxon>Vibrionaceae</taxon>
        <taxon>Salinivibrio</taxon>
    </lineage>
</organism>
<comment type="caution">
    <text evidence="2">The sequence shown here is derived from an EMBL/GenBank/DDBJ whole genome shotgun (WGS) entry which is preliminary data.</text>
</comment>
<keyword evidence="3" id="KW-1185">Reference proteome</keyword>
<dbReference type="RefSeq" id="WP_077670089.1">
    <property type="nucleotide sequence ID" value="NZ_MUFR01000053.1"/>
</dbReference>
<dbReference type="Gene3D" id="3.20.20.190">
    <property type="entry name" value="Phosphatidylinositol (PI) phosphodiesterase"/>
    <property type="match status" value="1"/>
</dbReference>
<dbReference type="Pfam" id="PF03009">
    <property type="entry name" value="GDPD"/>
    <property type="match status" value="1"/>
</dbReference>
<name>A0ABX3KMQ6_SALCS</name>
<feature type="domain" description="GP-PDE" evidence="1">
    <location>
        <begin position="18"/>
        <end position="255"/>
    </location>
</feature>
<dbReference type="PROSITE" id="PS51704">
    <property type="entry name" value="GP_PDE"/>
    <property type="match status" value="1"/>
</dbReference>
<sequence length="255" mass="28315">MKTEPEKSVLSSTPVSPQKLCGHRGVAAQAPENTLASIARVRELGLSWVEVDVQLTQDGIPVVFHDQTLSRCTNGKGVLKDTALVDLQQLDAGSHFSADFAQQRVPTLAAVLAQVHHDELHLNLEIKTYADTDIAALCDAVFDCLSTSPVNERQVLISSFSLDALRYCRDQKPSLARAILWETIPDNWHEFRDLATLSIHCNYRHLTQEKAKSVKDSGLALKCYTPNDPHTVAPLWEWGVDMMITDAPERYLSIS</sequence>
<reference evidence="3" key="1">
    <citation type="submission" date="2017-01" db="EMBL/GenBank/DDBJ databases">
        <title>Draft genome of the species Salinivibrio costicola subsp. alcaliphilus.</title>
        <authorList>
            <person name="Lopez-Hermoso C."/>
            <person name="De La Haba R."/>
            <person name="Sanchez-Porro C."/>
            <person name="Ventosa A."/>
        </authorList>
    </citation>
    <scope>NUCLEOTIDE SEQUENCE [LARGE SCALE GENOMIC DNA]</scope>
    <source>
        <strain evidence="3">CBH448</strain>
    </source>
</reference>
<dbReference type="PANTHER" id="PTHR46211:SF1">
    <property type="entry name" value="GLYCEROPHOSPHODIESTER PHOSPHODIESTERASE, CYTOPLASMIC"/>
    <property type="match status" value="1"/>
</dbReference>
<dbReference type="Proteomes" id="UP000189431">
    <property type="component" value="Unassembled WGS sequence"/>
</dbReference>
<dbReference type="SUPFAM" id="SSF51695">
    <property type="entry name" value="PLC-like phosphodiesterases"/>
    <property type="match status" value="1"/>
</dbReference>
<dbReference type="InterPro" id="IPR017946">
    <property type="entry name" value="PLC-like_Pdiesterase_TIM-brl"/>
</dbReference>
<evidence type="ECO:0000313" key="3">
    <source>
        <dbReference type="Proteomes" id="UP000189431"/>
    </source>
</evidence>
<dbReference type="InterPro" id="IPR030395">
    <property type="entry name" value="GP_PDE_dom"/>
</dbReference>
<accession>A0ABX3KMQ6</accession>
<dbReference type="EMBL" id="MUFR01000053">
    <property type="protein sequence ID" value="OOF32851.1"/>
    <property type="molecule type" value="Genomic_DNA"/>
</dbReference>
<gene>
    <name evidence="2" type="ORF">BZJ21_13975</name>
</gene>
<dbReference type="PANTHER" id="PTHR46211">
    <property type="entry name" value="GLYCEROPHOSPHORYL DIESTER PHOSPHODIESTERASE"/>
    <property type="match status" value="1"/>
</dbReference>
<proteinExistence type="predicted"/>
<protein>
    <recommendedName>
        <fullName evidence="1">GP-PDE domain-containing protein</fullName>
    </recommendedName>
</protein>